<dbReference type="AlphaFoldDB" id="A0A2G5SU59"/>
<name>A0A2G5SU59_9PELO</name>
<sequence>MVLEQNEIDSVGETNAQVNDNDVFHLAFQMVYNYNKGLPRKLQDENHVRLIHPSFFTLLLENGMSEKLPEMPAFETEEPCSRLLVPFLRGNHFALVRVGKLEETYHMNVFDSLRPIHPNSSPFISDCELKKLTLRKNMRVRKPQRKATIAESVQLKTYSPAFKVRDYQQIRLFMNIGKFVTK</sequence>
<dbReference type="EMBL" id="PDUG01000006">
    <property type="protein sequence ID" value="PIC18675.1"/>
    <property type="molecule type" value="Genomic_DNA"/>
</dbReference>
<dbReference type="Proteomes" id="UP000230233">
    <property type="component" value="Chromosome X"/>
</dbReference>
<comment type="caution">
    <text evidence="1">The sequence shown here is derived from an EMBL/GenBank/DDBJ whole genome shotgun (WGS) entry which is preliminary data.</text>
</comment>
<reference evidence="2" key="1">
    <citation type="submission" date="2017-10" db="EMBL/GenBank/DDBJ databases">
        <title>Rapid genome shrinkage in a self-fertile nematode reveals novel sperm competition proteins.</title>
        <authorList>
            <person name="Yin D."/>
            <person name="Schwarz E.M."/>
            <person name="Thomas C.G."/>
            <person name="Felde R.L."/>
            <person name="Korf I.F."/>
            <person name="Cutter A.D."/>
            <person name="Schartner C.M."/>
            <person name="Ralston E.J."/>
            <person name="Meyer B.J."/>
            <person name="Haag E.S."/>
        </authorList>
    </citation>
    <scope>NUCLEOTIDE SEQUENCE [LARGE SCALE GENOMIC DNA]</scope>
    <source>
        <strain evidence="2">JU1422</strain>
    </source>
</reference>
<protein>
    <submittedName>
        <fullName evidence="1">Uncharacterized protein</fullName>
    </submittedName>
</protein>
<keyword evidence="2" id="KW-1185">Reference proteome</keyword>
<accession>A0A2G5SU59</accession>
<evidence type="ECO:0000313" key="1">
    <source>
        <dbReference type="EMBL" id="PIC18675.1"/>
    </source>
</evidence>
<organism evidence="1 2">
    <name type="scientific">Caenorhabditis nigoni</name>
    <dbReference type="NCBI Taxonomy" id="1611254"/>
    <lineage>
        <taxon>Eukaryota</taxon>
        <taxon>Metazoa</taxon>
        <taxon>Ecdysozoa</taxon>
        <taxon>Nematoda</taxon>
        <taxon>Chromadorea</taxon>
        <taxon>Rhabditida</taxon>
        <taxon>Rhabditina</taxon>
        <taxon>Rhabditomorpha</taxon>
        <taxon>Rhabditoidea</taxon>
        <taxon>Rhabditidae</taxon>
        <taxon>Peloderinae</taxon>
        <taxon>Caenorhabditis</taxon>
    </lineage>
</organism>
<proteinExistence type="predicted"/>
<gene>
    <name evidence="1" type="primary">Cnig_chr_X.g24486</name>
    <name evidence="1" type="ORF">B9Z55_024486</name>
</gene>
<evidence type="ECO:0000313" key="2">
    <source>
        <dbReference type="Proteomes" id="UP000230233"/>
    </source>
</evidence>